<evidence type="ECO:0000313" key="2">
    <source>
        <dbReference type="Proteomes" id="UP000694845"/>
    </source>
</evidence>
<dbReference type="OrthoDB" id="10368295at2759"/>
<dbReference type="RefSeq" id="XP_022087319.1">
    <property type="nucleotide sequence ID" value="XM_022231627.1"/>
</dbReference>
<dbReference type="AlphaFoldDB" id="A0A8B7Y2C0"/>
<keyword evidence="1" id="KW-0732">Signal</keyword>
<gene>
    <name evidence="3" type="primary">LOC110977459</name>
</gene>
<organism evidence="2 3">
    <name type="scientific">Acanthaster planci</name>
    <name type="common">Crown-of-thorns starfish</name>
    <dbReference type="NCBI Taxonomy" id="133434"/>
    <lineage>
        <taxon>Eukaryota</taxon>
        <taxon>Metazoa</taxon>
        <taxon>Echinodermata</taxon>
        <taxon>Eleutherozoa</taxon>
        <taxon>Asterozoa</taxon>
        <taxon>Asteroidea</taxon>
        <taxon>Valvatacea</taxon>
        <taxon>Valvatida</taxon>
        <taxon>Acanthasteridae</taxon>
        <taxon>Acanthaster</taxon>
    </lineage>
</organism>
<feature type="chain" id="PRO_5034208378" evidence="1">
    <location>
        <begin position="18"/>
        <end position="161"/>
    </location>
</feature>
<protein>
    <submittedName>
        <fullName evidence="3">Uncharacterized protein LOC110977459</fullName>
    </submittedName>
</protein>
<evidence type="ECO:0000256" key="1">
    <source>
        <dbReference type="SAM" id="SignalP"/>
    </source>
</evidence>
<name>A0A8B7Y2C0_ACAPL</name>
<proteinExistence type="predicted"/>
<accession>A0A8B7Y2C0</accession>
<dbReference type="KEGG" id="aplc:110977459"/>
<dbReference type="GeneID" id="110977459"/>
<dbReference type="OMA" id="KIRGQQM"/>
<keyword evidence="2" id="KW-1185">Reference proteome</keyword>
<feature type="signal peptide" evidence="1">
    <location>
        <begin position="1"/>
        <end position="17"/>
    </location>
</feature>
<sequence length="161" mass="18582">MRIELLLFLTLACKVESNWDITHSDPAEANMGFTTFNMKCNDDETVCHHSFTMHVYGRLFLISTAYMKNPFKFQLNITEGGNNWKIHFAQGDQSEEYRWCDNAFSRSSIIRYATRFVLCVGNSFTGISVPDDCPKPVTLVDLDNHNFDEKIRGQQMLYCLS</sequence>
<reference evidence="3" key="1">
    <citation type="submission" date="2025-08" db="UniProtKB">
        <authorList>
            <consortium name="RefSeq"/>
        </authorList>
    </citation>
    <scope>IDENTIFICATION</scope>
</reference>
<evidence type="ECO:0000313" key="3">
    <source>
        <dbReference type="RefSeq" id="XP_022087319.1"/>
    </source>
</evidence>
<dbReference type="Proteomes" id="UP000694845">
    <property type="component" value="Unplaced"/>
</dbReference>